<feature type="region of interest" description="Disordered" evidence="2">
    <location>
        <begin position="30"/>
        <end position="68"/>
    </location>
</feature>
<organism evidence="5 6">
    <name type="scientific">Schaalia canis</name>
    <dbReference type="NCBI Taxonomy" id="100469"/>
    <lineage>
        <taxon>Bacteria</taxon>
        <taxon>Bacillati</taxon>
        <taxon>Actinomycetota</taxon>
        <taxon>Actinomycetes</taxon>
        <taxon>Actinomycetales</taxon>
        <taxon>Actinomycetaceae</taxon>
        <taxon>Schaalia</taxon>
    </lineage>
</organism>
<feature type="compositionally biased region" description="Low complexity" evidence="2">
    <location>
        <begin position="30"/>
        <end position="41"/>
    </location>
</feature>
<dbReference type="SUPFAM" id="SSF53807">
    <property type="entry name" value="Helical backbone' metal receptor"/>
    <property type="match status" value="1"/>
</dbReference>
<dbReference type="RefSeq" id="WP_124872245.1">
    <property type="nucleotide sequence ID" value="NZ_RQZF01000014.1"/>
</dbReference>
<feature type="compositionally biased region" description="Polar residues" evidence="2">
    <location>
        <begin position="42"/>
        <end position="55"/>
    </location>
</feature>
<evidence type="ECO:0000313" key="6">
    <source>
        <dbReference type="Proteomes" id="UP000280444"/>
    </source>
</evidence>
<dbReference type="InterPro" id="IPR002491">
    <property type="entry name" value="ABC_transptr_periplasmic_BD"/>
</dbReference>
<proteinExistence type="inferred from homology"/>
<evidence type="ECO:0000313" key="5">
    <source>
        <dbReference type="EMBL" id="RRC94508.1"/>
    </source>
</evidence>
<sequence length="369" mass="38109">MKTRILAAIGACALLLGACTTPTHPADAAASAQSATSQAQSVEDTQSASTATTVNLPDPRTLEGLSQVPDLDDPTPIEGNFPQKLPVTLTDAEGNSVTVTDTSRILALDLPGAISRTLIGLGYGDKLVGRTISSTEKQLAHLPVVTENGHTLNAEAILSLQPTVIIADRSVGPPEALDQLRASGIPLVLINPDHSIDTIDDMIGTIAHAIGADEAGKALAERTQKSIDDALAQIKEWTPETPLDTAFLYVRGTAGVFFILGQDEGAAALIEAVGARDVAGANGIRGVSPANAESLVTLNPEVIFVMTSGLESTEGLPGLLARPGVAETRAGQKQRIIAIPDGLSLSFGPQTGDTLLAIARALYGVDDEQ</sequence>
<dbReference type="PANTHER" id="PTHR30535:SF4">
    <property type="entry name" value="HEMIN-BINDING PERIPLASMIC PROTEIN HMUT"/>
    <property type="match status" value="1"/>
</dbReference>
<dbReference type="Gene3D" id="3.40.50.1980">
    <property type="entry name" value="Nitrogenase molybdenum iron protein domain"/>
    <property type="match status" value="2"/>
</dbReference>
<dbReference type="InterPro" id="IPR050902">
    <property type="entry name" value="ABC_Transporter_SBP"/>
</dbReference>
<dbReference type="PANTHER" id="PTHR30535">
    <property type="entry name" value="VITAMIN B12-BINDING PROTEIN"/>
    <property type="match status" value="1"/>
</dbReference>
<name>A0A3P1SBH7_9ACTO</name>
<accession>A0A3P1SBH7</accession>
<keyword evidence="6" id="KW-1185">Reference proteome</keyword>
<gene>
    <name evidence="5" type="ORF">EII11_09820</name>
</gene>
<dbReference type="Proteomes" id="UP000280444">
    <property type="component" value="Unassembled WGS sequence"/>
</dbReference>
<dbReference type="PROSITE" id="PS51257">
    <property type="entry name" value="PROKAR_LIPOPROTEIN"/>
    <property type="match status" value="1"/>
</dbReference>
<evidence type="ECO:0000256" key="3">
    <source>
        <dbReference type="SAM" id="SignalP"/>
    </source>
</evidence>
<evidence type="ECO:0000256" key="1">
    <source>
        <dbReference type="ARBA" id="ARBA00008814"/>
    </source>
</evidence>
<comment type="caution">
    <text evidence="5">The sequence shown here is derived from an EMBL/GenBank/DDBJ whole genome shotgun (WGS) entry which is preliminary data.</text>
</comment>
<feature type="domain" description="Fe/B12 periplasmic-binding" evidence="4">
    <location>
        <begin position="106"/>
        <end position="366"/>
    </location>
</feature>
<evidence type="ECO:0000256" key="2">
    <source>
        <dbReference type="SAM" id="MobiDB-lite"/>
    </source>
</evidence>
<dbReference type="EMBL" id="RQZF01000014">
    <property type="protein sequence ID" value="RRC94508.1"/>
    <property type="molecule type" value="Genomic_DNA"/>
</dbReference>
<keyword evidence="3" id="KW-0732">Signal</keyword>
<feature type="signal peptide" evidence="3">
    <location>
        <begin position="1"/>
        <end position="25"/>
    </location>
</feature>
<dbReference type="OrthoDB" id="9797736at2"/>
<dbReference type="AlphaFoldDB" id="A0A3P1SBH7"/>
<comment type="similarity">
    <text evidence="1">Belongs to the bacterial solute-binding protein 8 family.</text>
</comment>
<reference evidence="5 6" key="1">
    <citation type="submission" date="2018-11" db="EMBL/GenBank/DDBJ databases">
        <title>Genomes From Bacteria Associated with the Canine Oral Cavity: a Test Case for Automated Genome-Based Taxonomic Assignment.</title>
        <authorList>
            <person name="Coil D.A."/>
            <person name="Jospin G."/>
            <person name="Darling A.E."/>
            <person name="Wallis C."/>
            <person name="Davis I.J."/>
            <person name="Harris S."/>
            <person name="Eisen J.A."/>
            <person name="Holcombe L.J."/>
            <person name="O'Flynn C."/>
        </authorList>
    </citation>
    <scope>NUCLEOTIDE SEQUENCE [LARGE SCALE GENOMIC DNA]</scope>
    <source>
        <strain evidence="5 6">OH770</strain>
    </source>
</reference>
<feature type="chain" id="PRO_5038642309" evidence="3">
    <location>
        <begin position="26"/>
        <end position="369"/>
    </location>
</feature>
<dbReference type="PROSITE" id="PS50983">
    <property type="entry name" value="FE_B12_PBP"/>
    <property type="match status" value="1"/>
</dbReference>
<dbReference type="Pfam" id="PF01497">
    <property type="entry name" value="Peripla_BP_2"/>
    <property type="match status" value="1"/>
</dbReference>
<protein>
    <submittedName>
        <fullName evidence="5">Hemin ABC transporter substrate-binding protein</fullName>
    </submittedName>
</protein>
<evidence type="ECO:0000259" key="4">
    <source>
        <dbReference type="PROSITE" id="PS50983"/>
    </source>
</evidence>